<dbReference type="InterPro" id="IPR051414">
    <property type="entry name" value="Adenylate-forming_Reductase"/>
</dbReference>
<feature type="domain" description="AMP-dependent ligase C-terminal" evidence="2">
    <location>
        <begin position="161"/>
        <end position="257"/>
    </location>
</feature>
<dbReference type="GO" id="GO:0016874">
    <property type="term" value="F:ligase activity"/>
    <property type="evidence" value="ECO:0007669"/>
    <property type="project" value="UniProtKB-KW"/>
</dbReference>
<evidence type="ECO:0000259" key="1">
    <source>
        <dbReference type="Pfam" id="PF00501"/>
    </source>
</evidence>
<dbReference type="PANTHER" id="PTHR43439:SF1">
    <property type="entry name" value="PHENYLACETATE-COENZYME A LIGASE"/>
    <property type="match status" value="1"/>
</dbReference>
<evidence type="ECO:0000313" key="3">
    <source>
        <dbReference type="EMBL" id="RLE12859.1"/>
    </source>
</evidence>
<keyword evidence="3" id="KW-0436">Ligase</keyword>
<protein>
    <submittedName>
        <fullName evidence="3">Phenylacetate--CoA ligase</fullName>
    </submittedName>
</protein>
<dbReference type="Gene3D" id="3.40.50.12780">
    <property type="entry name" value="N-terminal domain of ligase-like"/>
    <property type="match status" value="1"/>
</dbReference>
<evidence type="ECO:0000259" key="2">
    <source>
        <dbReference type="Pfam" id="PF14535"/>
    </source>
</evidence>
<gene>
    <name evidence="3" type="ORF">DRI96_03900</name>
</gene>
<proteinExistence type="predicted"/>
<organism evidence="3 4">
    <name type="scientific">Aerophobetes bacterium</name>
    <dbReference type="NCBI Taxonomy" id="2030807"/>
    <lineage>
        <taxon>Bacteria</taxon>
        <taxon>Candidatus Aerophobota</taxon>
    </lineage>
</organism>
<dbReference type="AlphaFoldDB" id="A0A662DFF9"/>
<sequence length="260" mass="29467">GSTILTCTPSYALHIAETAEEMGENPVELPVKVGVLGAECWSENMRQEIEKRLGIMALDIYGLTEIIGPGVAQECEYKEGLHIYEDHFLPEIIDPDTLEPLPEGEEGELVITTLTREGTPLLRYRTRDIASINYSPCRCGRTIARISKIKGRTDDMLIIRGVNVFPSQIENILMKVEETEPHYQLVLERKKGLDDLTVEVETTPEIFFDEIKRLEEIEKRIAKEIEENLGLRVNVKLVEPKAIGRSAGKAKRLIDRRELK</sequence>
<dbReference type="Pfam" id="PF14535">
    <property type="entry name" value="AMP-binding_C_2"/>
    <property type="match status" value="1"/>
</dbReference>
<comment type="caution">
    <text evidence="3">The sequence shown here is derived from an EMBL/GenBank/DDBJ whole genome shotgun (WGS) entry which is preliminary data.</text>
</comment>
<name>A0A662DFF9_UNCAE</name>
<feature type="non-terminal residue" evidence="3">
    <location>
        <position position="1"/>
    </location>
</feature>
<dbReference type="InterPro" id="IPR000873">
    <property type="entry name" value="AMP-dep_synth/lig_dom"/>
</dbReference>
<feature type="domain" description="AMP-dependent synthetase/ligase" evidence="1">
    <location>
        <begin position="3"/>
        <end position="112"/>
    </location>
</feature>
<evidence type="ECO:0000313" key="4">
    <source>
        <dbReference type="Proteomes" id="UP000267654"/>
    </source>
</evidence>
<dbReference type="Pfam" id="PF00501">
    <property type="entry name" value="AMP-binding"/>
    <property type="match status" value="1"/>
</dbReference>
<reference evidence="3 4" key="1">
    <citation type="submission" date="2018-06" db="EMBL/GenBank/DDBJ databases">
        <title>Extensive metabolic versatility and redundancy in microbially diverse, dynamic hydrothermal sediments.</title>
        <authorList>
            <person name="Dombrowski N."/>
            <person name="Teske A."/>
            <person name="Baker B.J."/>
        </authorList>
    </citation>
    <scope>NUCLEOTIDE SEQUENCE [LARGE SCALE GENOMIC DNA]</scope>
    <source>
        <strain evidence="3">B19_G9</strain>
    </source>
</reference>
<dbReference type="Gene3D" id="3.30.300.30">
    <property type="match status" value="1"/>
</dbReference>
<dbReference type="InterPro" id="IPR028154">
    <property type="entry name" value="AMP-dep_Lig_C"/>
</dbReference>
<dbReference type="InterPro" id="IPR042099">
    <property type="entry name" value="ANL_N_sf"/>
</dbReference>
<dbReference type="SUPFAM" id="SSF56801">
    <property type="entry name" value="Acetyl-CoA synthetase-like"/>
    <property type="match status" value="1"/>
</dbReference>
<dbReference type="PANTHER" id="PTHR43439">
    <property type="entry name" value="PHENYLACETATE-COENZYME A LIGASE"/>
    <property type="match status" value="1"/>
</dbReference>
<dbReference type="Proteomes" id="UP000267654">
    <property type="component" value="Unassembled WGS sequence"/>
</dbReference>
<dbReference type="InterPro" id="IPR045851">
    <property type="entry name" value="AMP-bd_C_sf"/>
</dbReference>
<dbReference type="EMBL" id="QMQB01000127">
    <property type="protein sequence ID" value="RLE12859.1"/>
    <property type="molecule type" value="Genomic_DNA"/>
</dbReference>
<accession>A0A662DFF9</accession>